<dbReference type="AlphaFoldDB" id="A0AAN7N175"/>
<dbReference type="GO" id="GO:0061343">
    <property type="term" value="P:cell adhesion involved in heart morphogenesis"/>
    <property type="evidence" value="ECO:0007669"/>
    <property type="project" value="TreeGrafter"/>
</dbReference>
<evidence type="ECO:0000313" key="2">
    <source>
        <dbReference type="Proteomes" id="UP001333110"/>
    </source>
</evidence>
<dbReference type="InterPro" id="IPR036691">
    <property type="entry name" value="Endo/exonu/phosph_ase_sf"/>
</dbReference>
<dbReference type="Gene3D" id="3.60.10.10">
    <property type="entry name" value="Endonuclease/exonuclease/phosphatase"/>
    <property type="match status" value="1"/>
</dbReference>
<dbReference type="PANTHER" id="PTHR33395">
    <property type="entry name" value="TRANSCRIPTASE, PUTATIVE-RELATED-RELATED"/>
    <property type="match status" value="1"/>
</dbReference>
<organism evidence="1 2">
    <name type="scientific">Mycteria americana</name>
    <name type="common">Wood stork</name>
    <dbReference type="NCBI Taxonomy" id="33587"/>
    <lineage>
        <taxon>Eukaryota</taxon>
        <taxon>Metazoa</taxon>
        <taxon>Chordata</taxon>
        <taxon>Craniata</taxon>
        <taxon>Vertebrata</taxon>
        <taxon>Euteleostomi</taxon>
        <taxon>Archelosauria</taxon>
        <taxon>Archosauria</taxon>
        <taxon>Dinosauria</taxon>
        <taxon>Saurischia</taxon>
        <taxon>Theropoda</taxon>
        <taxon>Coelurosauria</taxon>
        <taxon>Aves</taxon>
        <taxon>Neognathae</taxon>
        <taxon>Neoaves</taxon>
        <taxon>Aequornithes</taxon>
        <taxon>Ciconiiformes</taxon>
        <taxon>Ciconiidae</taxon>
        <taxon>Mycteria</taxon>
    </lineage>
</organism>
<proteinExistence type="predicted"/>
<reference evidence="1 2" key="1">
    <citation type="journal article" date="2023" name="J. Hered.">
        <title>Chromosome-level genome of the wood stork (Mycteria americana) provides insight into avian chromosome evolution.</title>
        <authorList>
            <person name="Flamio R. Jr."/>
            <person name="Ramstad K.M."/>
        </authorList>
    </citation>
    <scope>NUCLEOTIDE SEQUENCE [LARGE SCALE GENOMIC DNA]</scope>
    <source>
        <strain evidence="1">JAX WOST 10</strain>
    </source>
</reference>
<dbReference type="GO" id="GO:0031012">
    <property type="term" value="C:extracellular matrix"/>
    <property type="evidence" value="ECO:0007669"/>
    <property type="project" value="TreeGrafter"/>
</dbReference>
<gene>
    <name evidence="1" type="ORF">QYF61_012983</name>
</gene>
<dbReference type="Proteomes" id="UP001333110">
    <property type="component" value="Unassembled WGS sequence"/>
</dbReference>
<dbReference type="PANTHER" id="PTHR33395:SF22">
    <property type="entry name" value="REVERSE TRANSCRIPTASE DOMAIN-CONTAINING PROTEIN"/>
    <property type="match status" value="1"/>
</dbReference>
<dbReference type="EMBL" id="JAUNZN010000006">
    <property type="protein sequence ID" value="KAK4819838.1"/>
    <property type="molecule type" value="Genomic_DNA"/>
</dbReference>
<evidence type="ECO:0000313" key="1">
    <source>
        <dbReference type="EMBL" id="KAK4819838.1"/>
    </source>
</evidence>
<protein>
    <recommendedName>
        <fullName evidence="3">Endonuclease/exonuclease/phosphatase domain-containing protein</fullName>
    </recommendedName>
</protein>
<name>A0AAN7N175_MYCAM</name>
<dbReference type="GO" id="GO:0007508">
    <property type="term" value="P:larval heart development"/>
    <property type="evidence" value="ECO:0007669"/>
    <property type="project" value="TreeGrafter"/>
</dbReference>
<evidence type="ECO:0008006" key="3">
    <source>
        <dbReference type="Google" id="ProtNLM"/>
    </source>
</evidence>
<keyword evidence="2" id="KW-1185">Reference proteome</keyword>
<accession>A0AAN7N175</accession>
<comment type="caution">
    <text evidence="1">The sequence shown here is derived from an EMBL/GenBank/DDBJ whole genome shotgun (WGS) entry which is preliminary data.</text>
</comment>
<sequence length="164" mass="18125">MKILLKTALVLMGDFNFPDVNWEHHIADTNKSRKFLKHVGDNFLVQVPREPTRKGALLDLLLVNREGLVGQVAIGGCLGHSDREAVEFQIVGNRRKTASQTSALDMGRADLGLLKELVSKVPWESALERVGVHGCWLLFEEPSLKSAGAGNSKVWEVKQVERSG</sequence>